<keyword evidence="6" id="KW-0812">Transmembrane</keyword>
<dbReference type="PANTHER" id="PTHR43531">
    <property type="entry name" value="PROTEIN ICFG"/>
    <property type="match status" value="1"/>
</dbReference>
<dbReference type="InterPro" id="IPR004089">
    <property type="entry name" value="MCPsignal_dom"/>
</dbReference>
<keyword evidence="6" id="KW-1133">Transmembrane helix</keyword>
<evidence type="ECO:0000256" key="5">
    <source>
        <dbReference type="SAM" id="Coils"/>
    </source>
</evidence>
<feature type="domain" description="HAMP" evidence="8">
    <location>
        <begin position="264"/>
        <end position="320"/>
    </location>
</feature>
<dbReference type="SUPFAM" id="SSF158472">
    <property type="entry name" value="HAMP domain-like"/>
    <property type="match status" value="1"/>
</dbReference>
<dbReference type="Gene3D" id="6.10.340.10">
    <property type="match status" value="1"/>
</dbReference>
<dbReference type="EMBL" id="CP019937">
    <property type="protein sequence ID" value="ARO14839.1"/>
    <property type="molecule type" value="Genomic_DNA"/>
</dbReference>
<feature type="transmembrane region" description="Helical" evidence="6">
    <location>
        <begin position="170"/>
        <end position="188"/>
    </location>
</feature>
<dbReference type="PROSITE" id="PS50111">
    <property type="entry name" value="CHEMOTAXIS_TRANSDUC_2"/>
    <property type="match status" value="1"/>
</dbReference>
<protein>
    <submittedName>
        <fullName evidence="9">Methyl-accepting chemotaxis protein-like protein</fullName>
    </submittedName>
</protein>
<evidence type="ECO:0000256" key="4">
    <source>
        <dbReference type="PROSITE-ProRule" id="PRU00284"/>
    </source>
</evidence>
<reference evidence="9 10" key="1">
    <citation type="submission" date="2017-02" db="EMBL/GenBank/DDBJ databases">
        <title>Ketogulonicigenium robustum SPU B003 Genome sequencing and assembly.</title>
        <authorList>
            <person name="Li Y."/>
            <person name="Liu L."/>
            <person name="Wang C."/>
            <person name="Zhang M."/>
            <person name="Zhang T."/>
            <person name="Zhang Y."/>
        </authorList>
    </citation>
    <scope>NUCLEOTIDE SEQUENCE [LARGE SCALE GENOMIC DNA]</scope>
    <source>
        <strain evidence="9 10">SPU_B003</strain>
    </source>
</reference>
<evidence type="ECO:0000259" key="7">
    <source>
        <dbReference type="PROSITE" id="PS50111"/>
    </source>
</evidence>
<evidence type="ECO:0000313" key="9">
    <source>
        <dbReference type="EMBL" id="ARO14839.1"/>
    </source>
</evidence>
<dbReference type="STRING" id="92947.BVG79_01493"/>
<dbReference type="SMART" id="SM00283">
    <property type="entry name" value="MA"/>
    <property type="match status" value="1"/>
</dbReference>
<dbReference type="Pfam" id="PF00015">
    <property type="entry name" value="MCPsignal"/>
    <property type="match status" value="1"/>
</dbReference>
<dbReference type="Pfam" id="PF00672">
    <property type="entry name" value="HAMP"/>
    <property type="match status" value="1"/>
</dbReference>
<evidence type="ECO:0000313" key="10">
    <source>
        <dbReference type="Proteomes" id="UP000242447"/>
    </source>
</evidence>
<gene>
    <name evidence="9" type="primary">mcp</name>
    <name evidence="9" type="ORF">BVG79_01493</name>
</gene>
<dbReference type="SMART" id="SM00304">
    <property type="entry name" value="HAMP"/>
    <property type="match status" value="2"/>
</dbReference>
<evidence type="ECO:0000256" key="6">
    <source>
        <dbReference type="SAM" id="Phobius"/>
    </source>
</evidence>
<feature type="domain" description="HAMP" evidence="8">
    <location>
        <begin position="190"/>
        <end position="243"/>
    </location>
</feature>
<dbReference type="Proteomes" id="UP000242447">
    <property type="component" value="Chromosome"/>
</dbReference>
<keyword evidence="5" id="KW-0175">Coiled coil</keyword>
<name>A0A1W6P067_9RHOB</name>
<sequence>MVRNMRVAPLIALGFALILALAAGFSGLSWLRLQKLGDVASLGEAATALTLAAADVALQAAELRSAQELGDGGRVASISAAMRAQANALAQAGVIGADTLYATVRDLPLDQWRQAATAIGPMGPQAQATLAAELDALIDQSAALRETAHVQGDALADQSRALIAQTIREVMIGNAVLLVMGAGIAIILSQNLSRRIGRLLQQTTALSGGNLTVEIPETSAHSEIDQITRALGVFKKNALEQQRLAAEKRRADDENTQRLADAAHRQTRVVTDIGAGLERLAQGDLRTPIGSPAADPFPQDYESLRAAFNHVLQVLAGTMSRISDVAGQVRGGSEEITAASQDLAHRAETQAATLEESAAALNELTESVRSTAVFARAAEKASHDNHAIAAEGADVVRDAVGAMREIEKSSAQITRIIGVIDDIAFQTNLLALNAGVEAARAGEAGRGFAVVASEVRGLAQRASASAREIKALISQSAAQVQTGSGLVTKAGESLAQILAKAGEMSQQVSSIAAAADEQSSGLGEVNIGVNQLDQVTQQNAAVAEESNAAAASLHARADELARELKAFQINAVSPVVPIRQNVATPSVRRAPAAHAAAIPERRLRAGGGKFIEF</sequence>
<dbReference type="GO" id="GO:0016020">
    <property type="term" value="C:membrane"/>
    <property type="evidence" value="ECO:0007669"/>
    <property type="project" value="UniProtKB-SubCell"/>
</dbReference>
<evidence type="ECO:0000256" key="3">
    <source>
        <dbReference type="ARBA" id="ARBA00029447"/>
    </source>
</evidence>
<dbReference type="InterPro" id="IPR003660">
    <property type="entry name" value="HAMP_dom"/>
</dbReference>
<dbReference type="CDD" id="cd11386">
    <property type="entry name" value="MCP_signal"/>
    <property type="match status" value="1"/>
</dbReference>
<dbReference type="GO" id="GO:0007165">
    <property type="term" value="P:signal transduction"/>
    <property type="evidence" value="ECO:0007669"/>
    <property type="project" value="UniProtKB-KW"/>
</dbReference>
<keyword evidence="6" id="KW-0472">Membrane</keyword>
<dbReference type="KEGG" id="kro:BVG79_01493"/>
<dbReference type="RefSeq" id="WP_236951329.1">
    <property type="nucleotide sequence ID" value="NZ_CP019937.1"/>
</dbReference>
<evidence type="ECO:0000256" key="2">
    <source>
        <dbReference type="ARBA" id="ARBA00022500"/>
    </source>
</evidence>
<proteinExistence type="inferred from homology"/>
<evidence type="ECO:0000259" key="8">
    <source>
        <dbReference type="PROSITE" id="PS50885"/>
    </source>
</evidence>
<comment type="subcellular location">
    <subcellularLocation>
        <location evidence="1">Membrane</location>
    </subcellularLocation>
</comment>
<dbReference type="GO" id="GO:0006935">
    <property type="term" value="P:chemotaxis"/>
    <property type="evidence" value="ECO:0007669"/>
    <property type="project" value="UniProtKB-KW"/>
</dbReference>
<accession>A0A1W6P067</accession>
<dbReference type="SUPFAM" id="SSF58104">
    <property type="entry name" value="Methyl-accepting chemotaxis protein (MCP) signaling domain"/>
    <property type="match status" value="1"/>
</dbReference>
<dbReference type="FunFam" id="1.10.287.950:FF:000001">
    <property type="entry name" value="Methyl-accepting chemotaxis sensory transducer"/>
    <property type="match status" value="1"/>
</dbReference>
<dbReference type="AlphaFoldDB" id="A0A1W6P067"/>
<dbReference type="Gene3D" id="1.10.287.950">
    <property type="entry name" value="Methyl-accepting chemotaxis protein"/>
    <property type="match status" value="1"/>
</dbReference>
<evidence type="ECO:0000256" key="1">
    <source>
        <dbReference type="ARBA" id="ARBA00004370"/>
    </source>
</evidence>
<feature type="coiled-coil region" evidence="5">
    <location>
        <begin position="543"/>
        <end position="570"/>
    </location>
</feature>
<dbReference type="PROSITE" id="PS50885">
    <property type="entry name" value="HAMP"/>
    <property type="match status" value="2"/>
</dbReference>
<organism evidence="9 10">
    <name type="scientific">Ketogulonicigenium robustum</name>
    <dbReference type="NCBI Taxonomy" id="92947"/>
    <lineage>
        <taxon>Bacteria</taxon>
        <taxon>Pseudomonadati</taxon>
        <taxon>Pseudomonadota</taxon>
        <taxon>Alphaproteobacteria</taxon>
        <taxon>Rhodobacterales</taxon>
        <taxon>Roseobacteraceae</taxon>
        <taxon>Ketogulonicigenium</taxon>
    </lineage>
</organism>
<keyword evidence="2" id="KW-0145">Chemotaxis</keyword>
<keyword evidence="4" id="KW-0807">Transducer</keyword>
<dbReference type="InterPro" id="IPR051310">
    <property type="entry name" value="MCP_chemotaxis"/>
</dbReference>
<keyword evidence="10" id="KW-1185">Reference proteome</keyword>
<comment type="similarity">
    <text evidence="3">Belongs to the methyl-accepting chemotaxis (MCP) protein family.</text>
</comment>
<feature type="domain" description="Methyl-accepting transducer" evidence="7">
    <location>
        <begin position="325"/>
        <end position="554"/>
    </location>
</feature>
<dbReference type="PANTHER" id="PTHR43531:SF11">
    <property type="entry name" value="METHYL-ACCEPTING CHEMOTAXIS PROTEIN 3"/>
    <property type="match status" value="1"/>
</dbReference>